<name>A0A0G3CN85_METBA</name>
<evidence type="ECO:0000313" key="3">
    <source>
        <dbReference type="Proteomes" id="UP000035331"/>
    </source>
</evidence>
<dbReference type="AlphaFoldDB" id="A0A0G3CN85"/>
<sequence>MTFIFQVNILNALSLIMVFASGLDTVKPLFVYNNTFVLYTKMFYLLSDLITNLRTPVFEKCLL</sequence>
<dbReference type="PATRIC" id="fig|796385.3.peg.4380"/>
<keyword evidence="1" id="KW-1133">Transmembrane helix</keyword>
<evidence type="ECO:0000256" key="1">
    <source>
        <dbReference type="SAM" id="Phobius"/>
    </source>
</evidence>
<keyword evidence="1" id="KW-0812">Transmembrane</keyword>
<proteinExistence type="predicted"/>
<accession>A0A0G3CN85</accession>
<keyword evidence="1" id="KW-0472">Membrane</keyword>
<feature type="transmembrane region" description="Helical" evidence="1">
    <location>
        <begin position="7"/>
        <end position="23"/>
    </location>
</feature>
<organism evidence="2 3">
    <name type="scientific">Methanosarcina barkeri CM1</name>
    <dbReference type="NCBI Taxonomy" id="796385"/>
    <lineage>
        <taxon>Archaea</taxon>
        <taxon>Methanobacteriati</taxon>
        <taxon>Methanobacteriota</taxon>
        <taxon>Stenosarchaea group</taxon>
        <taxon>Methanomicrobia</taxon>
        <taxon>Methanosarcinales</taxon>
        <taxon>Methanosarcinaceae</taxon>
        <taxon>Methanosarcina</taxon>
    </lineage>
</organism>
<protein>
    <submittedName>
        <fullName evidence="2">Uncharacterized protein</fullName>
    </submittedName>
</protein>
<dbReference type="Proteomes" id="UP000035331">
    <property type="component" value="Chromosome"/>
</dbReference>
<reference evidence="2 3" key="2">
    <citation type="journal article" date="2015" name="Stand. Genomic Sci.">
        <title>The complete genome sequence of the rumen methanogen Methanosarcina barkeri CM1.</title>
        <authorList>
            <person name="Lambie S.C."/>
            <person name="Kelly W.J."/>
            <person name="Leahy S.C."/>
            <person name="Li D."/>
            <person name="Reilly K."/>
            <person name="McAllister T.A."/>
            <person name="Valle E.R."/>
            <person name="Attwood G.T."/>
            <person name="Altermann E."/>
        </authorList>
    </citation>
    <scope>NUCLEOTIDE SEQUENCE [LARGE SCALE GENOMIC DNA]</scope>
    <source>
        <strain evidence="2 3">CM1</strain>
    </source>
</reference>
<dbReference type="EMBL" id="CP008746">
    <property type="protein sequence ID" value="AKJ40597.1"/>
    <property type="molecule type" value="Genomic_DNA"/>
</dbReference>
<gene>
    <name evidence="2" type="ORF">MCM1_3614</name>
</gene>
<reference evidence="3" key="1">
    <citation type="submission" date="2014-06" db="EMBL/GenBank/DDBJ databases">
        <title>The complete genome sequence of Methanosarcina barkeri CM1.</title>
        <authorList>
            <consortium name="Pastoral Greenhouse Gas Research Consortium"/>
            <person name="Lambie S.C."/>
            <person name="Leahy S.C."/>
            <person name="Kelly W.J."/>
            <person name="Li D."/>
            <person name="Reilly K."/>
            <person name="Attwood G.T."/>
            <person name="Altermann E."/>
        </authorList>
    </citation>
    <scope>NUCLEOTIDE SEQUENCE [LARGE SCALE GENOMIC DNA]</scope>
    <source>
        <strain evidence="3">CM1</strain>
    </source>
</reference>
<evidence type="ECO:0000313" key="2">
    <source>
        <dbReference type="EMBL" id="AKJ40597.1"/>
    </source>
</evidence>